<proteinExistence type="predicted"/>
<evidence type="ECO:0000313" key="4">
    <source>
        <dbReference type="Proteomes" id="UP001431209"/>
    </source>
</evidence>
<dbReference type="SUPFAM" id="SSF56219">
    <property type="entry name" value="DNase I-like"/>
    <property type="match status" value="1"/>
</dbReference>
<evidence type="ECO:0000259" key="2">
    <source>
        <dbReference type="Pfam" id="PF03372"/>
    </source>
</evidence>
<dbReference type="InterPro" id="IPR036691">
    <property type="entry name" value="Endo/exonu/phosph_ase_sf"/>
</dbReference>
<dbReference type="InterPro" id="IPR005135">
    <property type="entry name" value="Endo/exonuclease/phosphatase"/>
</dbReference>
<protein>
    <submittedName>
        <fullName evidence="3">CCR4-NOT transcription complex subunit 6</fullName>
    </submittedName>
</protein>
<name>A0AAW2YXY0_9EUKA</name>
<dbReference type="Proteomes" id="UP001431209">
    <property type="component" value="Unassembled WGS sequence"/>
</dbReference>
<sequence>MDEIDALLNGPPKEKKRGRPKKDDPHPIKPFMGREKIILNAEPTSNPVHSILCYNILCQSYCKSYFFPTSDRKSLSWLYRKERIEKELLSYKADIMCLQEVDKYTNHWRHRLFKAGYSSCYKQRTRAKVDGCAIFYKTHKYYLVYEKPIELNNASIVGDLYDEEYMTDNVGIIAILQLQTQDKKTLTPCFPPSKADQQHVSRRYLCVVNVHLFWNPLYTDIKISQCHYALHQVKSYLNMTLGDEMSKHIPIVLCGDFNSLPNGEVYNLLTTSTTSIPRIIPEKKSTLKQINDIAWRVEHTRINDESGTSHGAVLISNPHGEGYVPGRSNVHFQEGYHEHATFKSELELYSAYHIANESEPPFTNFTSKFQGTLDYVMVGGVQDNPHQMNRTSPELIKIRCMLKTIDEKEAREHDALPSFKYPSDHIAMYCELEALPKQ</sequence>
<feature type="region of interest" description="Disordered" evidence="1">
    <location>
        <begin position="1"/>
        <end position="29"/>
    </location>
</feature>
<organism evidence="3 4">
    <name type="scientific">Acrasis kona</name>
    <dbReference type="NCBI Taxonomy" id="1008807"/>
    <lineage>
        <taxon>Eukaryota</taxon>
        <taxon>Discoba</taxon>
        <taxon>Heterolobosea</taxon>
        <taxon>Tetramitia</taxon>
        <taxon>Eutetramitia</taxon>
        <taxon>Acrasidae</taxon>
        <taxon>Acrasis</taxon>
    </lineage>
</organism>
<dbReference type="Gene3D" id="3.60.10.10">
    <property type="entry name" value="Endonuclease/exonuclease/phosphatase"/>
    <property type="match status" value="1"/>
</dbReference>
<gene>
    <name evidence="3" type="ORF">AKO1_012960</name>
</gene>
<evidence type="ECO:0000256" key="1">
    <source>
        <dbReference type="SAM" id="MobiDB-lite"/>
    </source>
</evidence>
<dbReference type="PANTHER" id="PTHR12121">
    <property type="entry name" value="CARBON CATABOLITE REPRESSOR PROTEIN 4"/>
    <property type="match status" value="1"/>
</dbReference>
<feature type="domain" description="Endonuclease/exonuclease/phosphatase" evidence="2">
    <location>
        <begin position="54"/>
        <end position="425"/>
    </location>
</feature>
<evidence type="ECO:0000313" key="3">
    <source>
        <dbReference type="EMBL" id="KAL0482351.1"/>
    </source>
</evidence>
<reference evidence="3 4" key="1">
    <citation type="submission" date="2024-03" db="EMBL/GenBank/DDBJ databases">
        <title>The Acrasis kona genome and developmental transcriptomes reveal deep origins of eukaryotic multicellular pathways.</title>
        <authorList>
            <person name="Sheikh S."/>
            <person name="Fu C.-J."/>
            <person name="Brown M.W."/>
            <person name="Baldauf S.L."/>
        </authorList>
    </citation>
    <scope>NUCLEOTIDE SEQUENCE [LARGE SCALE GENOMIC DNA]</scope>
    <source>
        <strain evidence="3 4">ATCC MYA-3509</strain>
    </source>
</reference>
<accession>A0AAW2YXY0</accession>
<keyword evidence="4" id="KW-1185">Reference proteome</keyword>
<dbReference type="GO" id="GO:0000175">
    <property type="term" value="F:3'-5'-RNA exonuclease activity"/>
    <property type="evidence" value="ECO:0007669"/>
    <property type="project" value="TreeGrafter"/>
</dbReference>
<dbReference type="Pfam" id="PF03372">
    <property type="entry name" value="Exo_endo_phos"/>
    <property type="match status" value="1"/>
</dbReference>
<dbReference type="EMBL" id="JAOPGA020000840">
    <property type="protein sequence ID" value="KAL0482351.1"/>
    <property type="molecule type" value="Genomic_DNA"/>
</dbReference>
<dbReference type="InterPro" id="IPR050410">
    <property type="entry name" value="CCR4/nocturin_mRNA_transcr"/>
</dbReference>
<comment type="caution">
    <text evidence="3">The sequence shown here is derived from an EMBL/GenBank/DDBJ whole genome shotgun (WGS) entry which is preliminary data.</text>
</comment>
<dbReference type="AlphaFoldDB" id="A0AAW2YXY0"/>
<dbReference type="PANTHER" id="PTHR12121:SF36">
    <property type="entry name" value="ENDONUCLEASE_EXONUCLEASE_PHOSPHATASE DOMAIN-CONTAINING PROTEIN"/>
    <property type="match status" value="1"/>
</dbReference>